<dbReference type="PRINTS" id="PR00821">
    <property type="entry name" value="TAGLIPASE"/>
</dbReference>
<evidence type="ECO:0000259" key="5">
    <source>
        <dbReference type="Pfam" id="PF00151"/>
    </source>
</evidence>
<proteinExistence type="inferred from homology"/>
<evidence type="ECO:0000256" key="3">
    <source>
        <dbReference type="ARBA" id="ARBA00022525"/>
    </source>
</evidence>
<dbReference type="Proteomes" id="UP000825002">
    <property type="component" value="Unassembled WGS sequence"/>
</dbReference>
<dbReference type="PANTHER" id="PTHR11610">
    <property type="entry name" value="LIPASE"/>
    <property type="match status" value="1"/>
</dbReference>
<evidence type="ECO:0000256" key="1">
    <source>
        <dbReference type="ARBA" id="ARBA00004613"/>
    </source>
</evidence>
<dbReference type="PANTHER" id="PTHR11610:SF173">
    <property type="entry name" value="LIPASE DOMAIN-CONTAINING PROTEIN-RELATED"/>
    <property type="match status" value="1"/>
</dbReference>
<comment type="caution">
    <text evidence="6">The sequence shown here is derived from an EMBL/GenBank/DDBJ whole genome shotgun (WGS) entry which is preliminary data.</text>
</comment>
<comment type="subcellular location">
    <subcellularLocation>
        <location evidence="1">Secreted</location>
    </subcellularLocation>
</comment>
<keyword evidence="7" id="KW-1185">Reference proteome</keyword>
<dbReference type="InterPro" id="IPR029058">
    <property type="entry name" value="AB_hydrolase_fold"/>
</dbReference>
<evidence type="ECO:0000313" key="7">
    <source>
        <dbReference type="Proteomes" id="UP000825002"/>
    </source>
</evidence>
<dbReference type="InterPro" id="IPR000734">
    <property type="entry name" value="TAG_lipase"/>
</dbReference>
<evidence type="ECO:0000256" key="2">
    <source>
        <dbReference type="ARBA" id="ARBA00010701"/>
    </source>
</evidence>
<keyword evidence="3" id="KW-0964">Secreted</keyword>
<feature type="domain" description="Lipase" evidence="5">
    <location>
        <begin position="17"/>
        <end position="192"/>
    </location>
</feature>
<dbReference type="EMBL" id="JAIFTH010000061">
    <property type="protein sequence ID" value="KAG9510879.1"/>
    <property type="molecule type" value="Genomic_DNA"/>
</dbReference>
<evidence type="ECO:0000313" key="6">
    <source>
        <dbReference type="EMBL" id="KAG9510879.1"/>
    </source>
</evidence>
<dbReference type="Pfam" id="PF00151">
    <property type="entry name" value="Lipase"/>
    <property type="match status" value="1"/>
</dbReference>
<protein>
    <submittedName>
        <fullName evidence="6">Lipoprotein lipase</fullName>
    </submittedName>
</protein>
<dbReference type="SUPFAM" id="SSF53474">
    <property type="entry name" value="alpha/beta-Hydrolases"/>
    <property type="match status" value="1"/>
</dbReference>
<feature type="non-terminal residue" evidence="6">
    <location>
        <position position="1"/>
    </location>
</feature>
<evidence type="ECO:0000256" key="4">
    <source>
        <dbReference type="RuleBase" id="RU004262"/>
    </source>
</evidence>
<reference evidence="6 7" key="1">
    <citation type="submission" date="2020-10" db="EMBL/GenBank/DDBJ databases">
        <authorList>
            <person name="Klimov P.B."/>
            <person name="Dyachkov S.M."/>
            <person name="Chetverikov P.E."/>
        </authorList>
    </citation>
    <scope>NUCLEOTIDE SEQUENCE [LARGE SCALE GENOMIC DNA]</scope>
    <source>
        <strain evidence="6">BMOC 18-1129-001#AD2665</strain>
        <tissue evidence="6">Entire mites</tissue>
    </source>
</reference>
<gene>
    <name evidence="6" type="primary">Lpl</name>
    <name evidence="6" type="ORF">GZH46_00567</name>
</gene>
<dbReference type="InterPro" id="IPR013818">
    <property type="entry name" value="Lipase"/>
</dbReference>
<accession>A0ABQ7SBU0</accession>
<dbReference type="Gene3D" id="3.40.50.1820">
    <property type="entry name" value="alpha/beta hydrolase"/>
    <property type="match status" value="1"/>
</dbReference>
<comment type="similarity">
    <text evidence="2 4">Belongs to the AB hydrolase superfamily. Lipase family.</text>
</comment>
<name>A0ABQ7SBU0_9ACAR</name>
<sequence>MSTTPPTIDGLISLMRSYPRIAAATKTLGAYLGKFLLDLHRVHNYNLDQMHLIGFSLGAHVSGFAGKYVRANSNQTIGHITGLDPAGPCFRDNKAQDRLDRMDARYVDVIHTAGYSYGISQRIGHRDIYVNGGKKQPHCKIWNMNCQHCFVASLYSKRRSGCQAVAYQCGSYEQFEAGHCPDCENNESRCTLVQSAQQSMVTESEARNYRAAYPSEEELANKSQDFKFNYPKFMDKYYIKTGSTRVRPGQTTRFNNICLYHYQVKVKSSIAINKKSLLLTTLVPEYSSPLIKMQVNLKSFKTNLYTGLLTFSDMEAPLLFKEGEITIDSGSNQNDMPEIQLKIEFMSNMDPA</sequence>
<organism evidence="6 7">
    <name type="scientific">Fragariocoptes setiger</name>
    <dbReference type="NCBI Taxonomy" id="1670756"/>
    <lineage>
        <taxon>Eukaryota</taxon>
        <taxon>Metazoa</taxon>
        <taxon>Ecdysozoa</taxon>
        <taxon>Arthropoda</taxon>
        <taxon>Chelicerata</taxon>
        <taxon>Arachnida</taxon>
        <taxon>Acari</taxon>
        <taxon>Acariformes</taxon>
        <taxon>Trombidiformes</taxon>
        <taxon>Prostigmata</taxon>
        <taxon>Eupodina</taxon>
        <taxon>Eriophyoidea</taxon>
        <taxon>Phytoptidae</taxon>
        <taxon>Fragariocoptes</taxon>
    </lineage>
</organism>
<keyword evidence="6" id="KW-0449">Lipoprotein</keyword>